<gene>
    <name evidence="5" type="ORF">G1C95_0363</name>
</gene>
<accession>A0A7Y0ENL7</accession>
<dbReference type="NCBIfam" id="NF008909">
    <property type="entry name" value="PRK12273.1"/>
    <property type="match status" value="1"/>
</dbReference>
<feature type="domain" description="Fumarase C C-terminal" evidence="4">
    <location>
        <begin position="445"/>
        <end position="494"/>
    </location>
</feature>
<keyword evidence="6" id="KW-1185">Reference proteome</keyword>
<evidence type="ECO:0000256" key="2">
    <source>
        <dbReference type="SAM" id="MobiDB-lite"/>
    </source>
</evidence>
<proteinExistence type="predicted"/>
<dbReference type="SUPFAM" id="SSF48557">
    <property type="entry name" value="L-aspartase-like"/>
    <property type="match status" value="1"/>
</dbReference>
<evidence type="ECO:0000256" key="1">
    <source>
        <dbReference type="ARBA" id="ARBA00023239"/>
    </source>
</evidence>
<protein>
    <submittedName>
        <fullName evidence="5">Aspartate ammonia-lyase</fullName>
    </submittedName>
</protein>
<dbReference type="PANTHER" id="PTHR42696">
    <property type="entry name" value="ASPARTATE AMMONIA-LYASE"/>
    <property type="match status" value="1"/>
</dbReference>
<dbReference type="InterPro" id="IPR022761">
    <property type="entry name" value="Fumarate_lyase_N"/>
</dbReference>
<dbReference type="GO" id="GO:0006099">
    <property type="term" value="P:tricarboxylic acid cycle"/>
    <property type="evidence" value="ECO:0007669"/>
    <property type="project" value="InterPro"/>
</dbReference>
<dbReference type="FunFam" id="1.10.275.10:FF:000001">
    <property type="entry name" value="Fumarate hydratase, mitochondrial"/>
    <property type="match status" value="1"/>
</dbReference>
<reference evidence="5 6" key="1">
    <citation type="submission" date="2020-02" db="EMBL/GenBank/DDBJ databases">
        <title>Characterization of phylogenetic diversity of novel bifidobacterial species isolated in Czech ZOOs.</title>
        <authorList>
            <person name="Lugli G.A."/>
            <person name="Vera N.B."/>
            <person name="Ventura M."/>
        </authorList>
    </citation>
    <scope>NUCLEOTIDE SEQUENCE [LARGE SCALE GENOMIC DNA]</scope>
    <source>
        <strain evidence="5 6">DSM 109957</strain>
    </source>
</reference>
<dbReference type="GO" id="GO:0008797">
    <property type="term" value="F:aspartate ammonia-lyase activity"/>
    <property type="evidence" value="ECO:0007669"/>
    <property type="project" value="TreeGrafter"/>
</dbReference>
<dbReference type="PRINTS" id="PR00149">
    <property type="entry name" value="FUMRATELYASE"/>
</dbReference>
<dbReference type="Pfam" id="PF00206">
    <property type="entry name" value="Lyase_1"/>
    <property type="match status" value="1"/>
</dbReference>
<dbReference type="EMBL" id="JAAIII010000001">
    <property type="protein sequence ID" value="NMM93178.1"/>
    <property type="molecule type" value="Genomic_DNA"/>
</dbReference>
<dbReference type="InterPro" id="IPR008948">
    <property type="entry name" value="L-Aspartase-like"/>
</dbReference>
<evidence type="ECO:0000259" key="3">
    <source>
        <dbReference type="Pfam" id="PF00206"/>
    </source>
</evidence>
<dbReference type="InterPro" id="IPR051546">
    <property type="entry name" value="Aspartate_Ammonia-Lyase"/>
</dbReference>
<keyword evidence="1 5" id="KW-0456">Lyase</keyword>
<dbReference type="Gene3D" id="1.10.40.30">
    <property type="entry name" value="Fumarase/aspartase (C-terminal domain)"/>
    <property type="match status" value="1"/>
</dbReference>
<comment type="caution">
    <text evidence="5">The sequence shown here is derived from an EMBL/GenBank/DDBJ whole genome shotgun (WGS) entry which is preliminary data.</text>
</comment>
<dbReference type="PANTHER" id="PTHR42696:SF2">
    <property type="entry name" value="ASPARTATE AMMONIA-LYASE"/>
    <property type="match status" value="1"/>
</dbReference>
<dbReference type="Gene3D" id="1.20.200.10">
    <property type="entry name" value="Fumarase/aspartase (Central domain)"/>
    <property type="match status" value="1"/>
</dbReference>
<feature type="compositionally biased region" description="Polar residues" evidence="2">
    <location>
        <begin position="14"/>
        <end position="33"/>
    </location>
</feature>
<evidence type="ECO:0000313" key="6">
    <source>
        <dbReference type="Proteomes" id="UP000532194"/>
    </source>
</evidence>
<dbReference type="GO" id="GO:0006531">
    <property type="term" value="P:aspartate metabolic process"/>
    <property type="evidence" value="ECO:0007669"/>
    <property type="project" value="TreeGrafter"/>
</dbReference>
<dbReference type="InterPro" id="IPR024083">
    <property type="entry name" value="Fumarase/histidase_N"/>
</dbReference>
<name>A0A7Y0ENL7_9BIFI</name>
<dbReference type="GO" id="GO:0005829">
    <property type="term" value="C:cytosol"/>
    <property type="evidence" value="ECO:0007669"/>
    <property type="project" value="TreeGrafter"/>
</dbReference>
<dbReference type="InterPro" id="IPR000362">
    <property type="entry name" value="Fumarate_lyase_fam"/>
</dbReference>
<evidence type="ECO:0000313" key="5">
    <source>
        <dbReference type="EMBL" id="NMM93178.1"/>
    </source>
</evidence>
<dbReference type="Pfam" id="PF10415">
    <property type="entry name" value="FumaraseC_C"/>
    <property type="match status" value="1"/>
</dbReference>
<dbReference type="AlphaFoldDB" id="A0A7Y0ENL7"/>
<dbReference type="InterPro" id="IPR018951">
    <property type="entry name" value="Fumarase_C_C"/>
</dbReference>
<dbReference type="CDD" id="cd01357">
    <property type="entry name" value="Aspartase"/>
    <property type="match status" value="1"/>
</dbReference>
<feature type="region of interest" description="Disordered" evidence="2">
    <location>
        <begin position="1"/>
        <end position="33"/>
    </location>
</feature>
<dbReference type="Gene3D" id="1.10.275.10">
    <property type="entry name" value="Fumarase/aspartase (N-terminal domain)"/>
    <property type="match status" value="1"/>
</dbReference>
<evidence type="ECO:0000259" key="4">
    <source>
        <dbReference type="Pfam" id="PF10415"/>
    </source>
</evidence>
<feature type="domain" description="Fumarate lyase N-terminal" evidence="3">
    <location>
        <begin position="46"/>
        <end position="377"/>
    </location>
</feature>
<dbReference type="InterPro" id="IPR020557">
    <property type="entry name" value="Fumarate_lyase_CS"/>
</dbReference>
<dbReference type="PROSITE" id="PS00163">
    <property type="entry name" value="FUMARATE_LYASES"/>
    <property type="match status" value="1"/>
</dbReference>
<dbReference type="FunFam" id="1.20.200.10:FF:000001">
    <property type="entry name" value="Fumarate hydratase, mitochondrial"/>
    <property type="match status" value="1"/>
</dbReference>
<dbReference type="Proteomes" id="UP000532194">
    <property type="component" value="Unassembled WGS sequence"/>
</dbReference>
<organism evidence="5 6">
    <name type="scientific">Bifidobacterium oedipodis</name>
    <dbReference type="NCBI Taxonomy" id="2675322"/>
    <lineage>
        <taxon>Bacteria</taxon>
        <taxon>Bacillati</taxon>
        <taxon>Actinomycetota</taxon>
        <taxon>Actinomycetes</taxon>
        <taxon>Bifidobacteriales</taxon>
        <taxon>Bifidobacteriaceae</taxon>
        <taxon>Bifidobacterium</taxon>
    </lineage>
</organism>
<sequence>MAFRPLMGDDDGMSTMNEPQTVPPTKNNSATPDLSPTTRIEHDCIGKLAVPADAYWGIHTQRAIGNFPVSGVTDGDHPSLIKAYATVKRACAAANAELGLIDADKASLIEQACLEIENGGLADQFPVDVLQGGAGTSANMNMNEVIANRALELAGHQRGDYAFIHPNDQVNHSQSTNDTYPAACKLAIVDALHPLIDATEKLRQSFHDLADKHANDVKLGRTQLQDAVPMTFGQEFHAFASFLKLDIAAMERLVPDLTILNLGATAIGTGICADLRFRKAATEHLARITGLPITAAPDPLAAMTDMSAYIAASACLKNLAIHLKKAADDLRLLNSGPRAGFGDLKVPPRQAGSSIMPAKVNPVIPECVDQCCFTIFGMDVTVNWAAAEGQLQLNAFDPLIVHEILDGMRLMTNAMDMFRANCIEGIVVNLEAGREHALRSPSISAALNDAIGYEAASAIASESVASGRTIREVAAERTDLPAEELDRLLDPITLSRRLGQTCREHR</sequence>